<name>A0A0F9AQH0_9ZZZZ</name>
<evidence type="ECO:0000256" key="1">
    <source>
        <dbReference type="ARBA" id="ARBA00005417"/>
    </source>
</evidence>
<reference evidence="6" key="1">
    <citation type="journal article" date="2015" name="Nature">
        <title>Complex archaea that bridge the gap between prokaryotes and eukaryotes.</title>
        <authorList>
            <person name="Spang A."/>
            <person name="Saw J.H."/>
            <person name="Jorgensen S.L."/>
            <person name="Zaremba-Niedzwiedzka K."/>
            <person name="Martijn J."/>
            <person name="Lind A.E."/>
            <person name="van Eijk R."/>
            <person name="Schleper C."/>
            <person name="Guy L."/>
            <person name="Ettema T.J."/>
        </authorList>
    </citation>
    <scope>NUCLEOTIDE SEQUENCE</scope>
</reference>
<protein>
    <recommendedName>
        <fullName evidence="5">ABC transporter domain-containing protein</fullName>
    </recommendedName>
</protein>
<dbReference type="SUPFAM" id="SSF52540">
    <property type="entry name" value="P-loop containing nucleoside triphosphate hydrolases"/>
    <property type="match status" value="1"/>
</dbReference>
<dbReference type="AlphaFoldDB" id="A0A0F9AQH0"/>
<proteinExistence type="inferred from homology"/>
<feature type="domain" description="ABC transporter" evidence="5">
    <location>
        <begin position="4"/>
        <end position="202"/>
    </location>
</feature>
<dbReference type="Pfam" id="PF00005">
    <property type="entry name" value="ABC_tran"/>
    <property type="match status" value="1"/>
</dbReference>
<dbReference type="CDD" id="cd03257">
    <property type="entry name" value="ABC_NikE_OppD_transporters"/>
    <property type="match status" value="1"/>
</dbReference>
<feature type="non-terminal residue" evidence="6">
    <location>
        <position position="203"/>
    </location>
</feature>
<dbReference type="EMBL" id="LAZR01044758">
    <property type="protein sequence ID" value="KKL03867.1"/>
    <property type="molecule type" value="Genomic_DNA"/>
</dbReference>
<dbReference type="GO" id="GO:0016887">
    <property type="term" value="F:ATP hydrolysis activity"/>
    <property type="evidence" value="ECO:0007669"/>
    <property type="project" value="InterPro"/>
</dbReference>
<dbReference type="SMART" id="SM00382">
    <property type="entry name" value="AAA"/>
    <property type="match status" value="1"/>
</dbReference>
<evidence type="ECO:0000313" key="6">
    <source>
        <dbReference type="EMBL" id="KKL03867.1"/>
    </source>
</evidence>
<gene>
    <name evidence="6" type="ORF">LCGC14_2621840</name>
</gene>
<dbReference type="InterPro" id="IPR027417">
    <property type="entry name" value="P-loop_NTPase"/>
</dbReference>
<dbReference type="GO" id="GO:0055085">
    <property type="term" value="P:transmembrane transport"/>
    <property type="evidence" value="ECO:0007669"/>
    <property type="project" value="UniProtKB-ARBA"/>
</dbReference>
<evidence type="ECO:0000256" key="4">
    <source>
        <dbReference type="ARBA" id="ARBA00022840"/>
    </source>
</evidence>
<comment type="caution">
    <text evidence="6">The sequence shown here is derived from an EMBL/GenBank/DDBJ whole genome shotgun (WGS) entry which is preliminary data.</text>
</comment>
<keyword evidence="2" id="KW-0813">Transport</keyword>
<keyword evidence="4" id="KW-0067">ATP-binding</keyword>
<organism evidence="6">
    <name type="scientific">marine sediment metagenome</name>
    <dbReference type="NCBI Taxonomy" id="412755"/>
    <lineage>
        <taxon>unclassified sequences</taxon>
        <taxon>metagenomes</taxon>
        <taxon>ecological metagenomes</taxon>
    </lineage>
</organism>
<dbReference type="InterPro" id="IPR050319">
    <property type="entry name" value="ABC_transp_ATP-bind"/>
</dbReference>
<dbReference type="InterPro" id="IPR003593">
    <property type="entry name" value="AAA+_ATPase"/>
</dbReference>
<evidence type="ECO:0000256" key="3">
    <source>
        <dbReference type="ARBA" id="ARBA00022741"/>
    </source>
</evidence>
<dbReference type="PANTHER" id="PTHR43776:SF7">
    <property type="entry name" value="D,D-DIPEPTIDE TRANSPORT ATP-BINDING PROTEIN DDPF-RELATED"/>
    <property type="match status" value="1"/>
</dbReference>
<keyword evidence="3" id="KW-0547">Nucleotide-binding</keyword>
<accession>A0A0F9AQH0</accession>
<evidence type="ECO:0000259" key="5">
    <source>
        <dbReference type="PROSITE" id="PS50893"/>
    </source>
</evidence>
<dbReference type="PROSITE" id="PS50893">
    <property type="entry name" value="ABC_TRANSPORTER_2"/>
    <property type="match status" value="1"/>
</dbReference>
<dbReference type="InterPro" id="IPR003439">
    <property type="entry name" value="ABC_transporter-like_ATP-bd"/>
</dbReference>
<comment type="similarity">
    <text evidence="1">Belongs to the ABC transporter superfamily.</text>
</comment>
<dbReference type="Gene3D" id="3.40.50.300">
    <property type="entry name" value="P-loop containing nucleotide triphosphate hydrolases"/>
    <property type="match status" value="1"/>
</dbReference>
<sequence length="203" mass="22840">MSLIEIKNLKKYFEIKEGFILSRKKIFLRALDDVSIKIEEGKTHGIVGESGCGKTTLGKSMIRLIEPTSGDILYHGKSIMGLGKKEMLEWRQKLQIIFQDPFSSLDPRKRVKRIIGRPLEIHHLAHGREKEDIVNKLLGDVGLTSAFAEKYPHELSGGQRQRIAVARALVLNPQLIIADEPVTSLDVSLQAQILLLLKKIQAE</sequence>
<dbReference type="GO" id="GO:0005524">
    <property type="term" value="F:ATP binding"/>
    <property type="evidence" value="ECO:0007669"/>
    <property type="project" value="UniProtKB-KW"/>
</dbReference>
<dbReference type="PANTHER" id="PTHR43776">
    <property type="entry name" value="TRANSPORT ATP-BINDING PROTEIN"/>
    <property type="match status" value="1"/>
</dbReference>
<dbReference type="InterPro" id="IPR017871">
    <property type="entry name" value="ABC_transporter-like_CS"/>
</dbReference>
<dbReference type="PROSITE" id="PS00211">
    <property type="entry name" value="ABC_TRANSPORTER_1"/>
    <property type="match status" value="1"/>
</dbReference>
<evidence type="ECO:0000256" key="2">
    <source>
        <dbReference type="ARBA" id="ARBA00022448"/>
    </source>
</evidence>